<dbReference type="Pfam" id="PF00135">
    <property type="entry name" value="COesterase"/>
    <property type="match status" value="1"/>
</dbReference>
<proteinExistence type="inferred from homology"/>
<reference evidence="5" key="1">
    <citation type="journal article" date="2020" name="Stud. Mycol.">
        <title>101 Dothideomycetes genomes: a test case for predicting lifestyles and emergence of pathogens.</title>
        <authorList>
            <person name="Haridas S."/>
            <person name="Albert R."/>
            <person name="Binder M."/>
            <person name="Bloem J."/>
            <person name="Labutti K."/>
            <person name="Salamov A."/>
            <person name="Andreopoulos B."/>
            <person name="Baker S."/>
            <person name="Barry K."/>
            <person name="Bills G."/>
            <person name="Bluhm B."/>
            <person name="Cannon C."/>
            <person name="Castanera R."/>
            <person name="Culley D."/>
            <person name="Daum C."/>
            <person name="Ezra D."/>
            <person name="Gonzalez J."/>
            <person name="Henrissat B."/>
            <person name="Kuo A."/>
            <person name="Liang C."/>
            <person name="Lipzen A."/>
            <person name="Lutzoni F."/>
            <person name="Magnuson J."/>
            <person name="Mondo S."/>
            <person name="Nolan M."/>
            <person name="Ohm R."/>
            <person name="Pangilinan J."/>
            <person name="Park H.-J."/>
            <person name="Ramirez L."/>
            <person name="Alfaro M."/>
            <person name="Sun H."/>
            <person name="Tritt A."/>
            <person name="Yoshinaga Y."/>
            <person name="Zwiers L.-H."/>
            <person name="Turgeon B."/>
            <person name="Goodwin S."/>
            <person name="Spatafora J."/>
            <person name="Crous P."/>
            <person name="Grigoriev I."/>
        </authorList>
    </citation>
    <scope>NUCLEOTIDE SEQUENCE</scope>
    <source>
        <strain evidence="5">CBS 109.77</strain>
    </source>
</reference>
<dbReference type="InterPro" id="IPR029058">
    <property type="entry name" value="AB_hydrolase_fold"/>
</dbReference>
<evidence type="ECO:0000256" key="1">
    <source>
        <dbReference type="ARBA" id="ARBA00005964"/>
    </source>
</evidence>
<evidence type="ECO:0000256" key="3">
    <source>
        <dbReference type="RuleBase" id="RU361235"/>
    </source>
</evidence>
<evidence type="ECO:0000256" key="2">
    <source>
        <dbReference type="ARBA" id="ARBA00022801"/>
    </source>
</evidence>
<accession>A0A6A6X1C7</accession>
<dbReference type="AlphaFoldDB" id="A0A6A6X1C7"/>
<keyword evidence="2 3" id="KW-0378">Hydrolase</keyword>
<dbReference type="InterPro" id="IPR050309">
    <property type="entry name" value="Type-B_Carboxylest/Lipase"/>
</dbReference>
<feature type="signal peptide" evidence="3">
    <location>
        <begin position="1"/>
        <end position="26"/>
    </location>
</feature>
<dbReference type="InterPro" id="IPR019826">
    <property type="entry name" value="Carboxylesterase_B_AS"/>
</dbReference>
<evidence type="ECO:0000313" key="6">
    <source>
        <dbReference type="Proteomes" id="UP000799757"/>
    </source>
</evidence>
<dbReference type="PROSITE" id="PS00941">
    <property type="entry name" value="CARBOXYLESTERASE_B_2"/>
    <property type="match status" value="1"/>
</dbReference>
<protein>
    <recommendedName>
        <fullName evidence="3">Carboxylic ester hydrolase</fullName>
        <ecNumber evidence="3">3.1.1.-</ecNumber>
    </recommendedName>
</protein>
<keyword evidence="3" id="KW-0732">Signal</keyword>
<organism evidence="5 6">
    <name type="scientific">Melanomma pulvis-pyrius CBS 109.77</name>
    <dbReference type="NCBI Taxonomy" id="1314802"/>
    <lineage>
        <taxon>Eukaryota</taxon>
        <taxon>Fungi</taxon>
        <taxon>Dikarya</taxon>
        <taxon>Ascomycota</taxon>
        <taxon>Pezizomycotina</taxon>
        <taxon>Dothideomycetes</taxon>
        <taxon>Pleosporomycetidae</taxon>
        <taxon>Pleosporales</taxon>
        <taxon>Melanommataceae</taxon>
        <taxon>Melanomma</taxon>
    </lineage>
</organism>
<gene>
    <name evidence="5" type="ORF">K505DRAFT_410047</name>
</gene>
<sequence length="567" mass="62022">MPMSSVMRATYSLLTALCTLLRFSRAQEEEARLGGGLPIVDLGYELHQAIAYNQPDGYYNFSNIRYAAPPVGNLRWRAPQAPKVDRKTVQKGEKAVTCPNGPVWWAATANEFLPAYLSGAPYNPTPRPPPTDEELTQQLPSATEDCLFLDVFAPKKVFDKAGRAPGAPVIVWLHGGGFAAASKTEGVWPSGLLKRAAENSDDSLILVSINYRIGVFGFLGGPTLQKDGIGNAGLYDQRFALEWVQANIKKFGGNPDRVTVMGNSAGGGSILHQITAYGGKPPRKTPFQKAIIQSPGFLPQPSPQLQQEVFDQFLSVANVKSLKEARALDSQALIRANSLQIGRFALYGLFIYGPTVDGVFAPALPGQLLASGRFDKSVQVMTGHNSLEGLIFTDPAIQDSNAFAAYLRRTFPKLPQASFDKITNELYPPIFDGSRGYTDQTGRVSLFIAEMTFVCNTYFVHPALHNDTHAYRFSVFPGVHAADLSYTFYRDEGESAAVTNATVARALQSFETSFAQTGTPRWSGLPQGFPKYGPDAQIIDLTQDRIYQTRDDAANERCVWWQKGLVA</sequence>
<name>A0A6A6X1C7_9PLEO</name>
<keyword evidence="6" id="KW-1185">Reference proteome</keyword>
<feature type="domain" description="Carboxylesterase type B" evidence="4">
    <location>
        <begin position="54"/>
        <end position="558"/>
    </location>
</feature>
<dbReference type="Gene3D" id="3.40.50.1820">
    <property type="entry name" value="alpha/beta hydrolase"/>
    <property type="match status" value="1"/>
</dbReference>
<evidence type="ECO:0000259" key="4">
    <source>
        <dbReference type="Pfam" id="PF00135"/>
    </source>
</evidence>
<dbReference type="Proteomes" id="UP000799757">
    <property type="component" value="Unassembled WGS sequence"/>
</dbReference>
<dbReference type="PROSITE" id="PS00122">
    <property type="entry name" value="CARBOXYLESTERASE_B_1"/>
    <property type="match status" value="1"/>
</dbReference>
<dbReference type="InterPro" id="IPR019819">
    <property type="entry name" value="Carboxylesterase_B_CS"/>
</dbReference>
<evidence type="ECO:0000313" key="5">
    <source>
        <dbReference type="EMBL" id="KAF2789984.1"/>
    </source>
</evidence>
<dbReference type="OrthoDB" id="408631at2759"/>
<dbReference type="EC" id="3.1.1.-" evidence="3"/>
<dbReference type="SUPFAM" id="SSF53474">
    <property type="entry name" value="alpha/beta-Hydrolases"/>
    <property type="match status" value="1"/>
</dbReference>
<dbReference type="InterPro" id="IPR002018">
    <property type="entry name" value="CarbesteraseB"/>
</dbReference>
<dbReference type="PANTHER" id="PTHR11559">
    <property type="entry name" value="CARBOXYLESTERASE"/>
    <property type="match status" value="1"/>
</dbReference>
<comment type="similarity">
    <text evidence="1 3">Belongs to the type-B carboxylesterase/lipase family.</text>
</comment>
<dbReference type="EMBL" id="MU002101">
    <property type="protein sequence ID" value="KAF2789984.1"/>
    <property type="molecule type" value="Genomic_DNA"/>
</dbReference>
<feature type="chain" id="PRO_5025710152" description="Carboxylic ester hydrolase" evidence="3">
    <location>
        <begin position="27"/>
        <end position="567"/>
    </location>
</feature>
<dbReference type="GO" id="GO:0016787">
    <property type="term" value="F:hydrolase activity"/>
    <property type="evidence" value="ECO:0007669"/>
    <property type="project" value="UniProtKB-KW"/>
</dbReference>